<dbReference type="AlphaFoldDB" id="A0A2H3AZL9"/>
<reference evidence="3" key="1">
    <citation type="journal article" date="2017" name="Nat. Ecol. Evol.">
        <title>Genome expansion and lineage-specific genetic innovations in the forest pathogenic fungi Armillaria.</title>
        <authorList>
            <person name="Sipos G."/>
            <person name="Prasanna A.N."/>
            <person name="Walter M.C."/>
            <person name="O'Connor E."/>
            <person name="Balint B."/>
            <person name="Krizsan K."/>
            <person name="Kiss B."/>
            <person name="Hess J."/>
            <person name="Varga T."/>
            <person name="Slot J."/>
            <person name="Riley R."/>
            <person name="Boka B."/>
            <person name="Rigling D."/>
            <person name="Barry K."/>
            <person name="Lee J."/>
            <person name="Mihaltcheva S."/>
            <person name="LaButti K."/>
            <person name="Lipzen A."/>
            <person name="Waldron R."/>
            <person name="Moloney N.M."/>
            <person name="Sperisen C."/>
            <person name="Kredics L."/>
            <person name="Vagvoelgyi C."/>
            <person name="Patrignani A."/>
            <person name="Fitzpatrick D."/>
            <person name="Nagy I."/>
            <person name="Doyle S."/>
            <person name="Anderson J.B."/>
            <person name="Grigoriev I.V."/>
            <person name="Gueldener U."/>
            <person name="Muensterkoetter M."/>
            <person name="Nagy L.G."/>
        </authorList>
    </citation>
    <scope>NUCLEOTIDE SEQUENCE [LARGE SCALE GENOMIC DNA]</scope>
    <source>
        <strain evidence="3">28-4</strain>
    </source>
</reference>
<feature type="compositionally biased region" description="Low complexity" evidence="1">
    <location>
        <begin position="38"/>
        <end position="48"/>
    </location>
</feature>
<dbReference type="EMBL" id="KZ293510">
    <property type="protein sequence ID" value="PBK59208.1"/>
    <property type="molecule type" value="Genomic_DNA"/>
</dbReference>
<gene>
    <name evidence="2" type="ORF">ARMSODRAFT_807027</name>
</gene>
<organism evidence="2 3">
    <name type="scientific">Armillaria solidipes</name>
    <dbReference type="NCBI Taxonomy" id="1076256"/>
    <lineage>
        <taxon>Eukaryota</taxon>
        <taxon>Fungi</taxon>
        <taxon>Dikarya</taxon>
        <taxon>Basidiomycota</taxon>
        <taxon>Agaricomycotina</taxon>
        <taxon>Agaricomycetes</taxon>
        <taxon>Agaricomycetidae</taxon>
        <taxon>Agaricales</taxon>
        <taxon>Marasmiineae</taxon>
        <taxon>Physalacriaceae</taxon>
        <taxon>Armillaria</taxon>
    </lineage>
</organism>
<feature type="region of interest" description="Disordered" evidence="1">
    <location>
        <begin position="36"/>
        <end position="56"/>
    </location>
</feature>
<evidence type="ECO:0000256" key="1">
    <source>
        <dbReference type="SAM" id="MobiDB-lite"/>
    </source>
</evidence>
<sequence length="89" mass="9824">MQAPSQCLRRRVSLTKADKTRHRNAVCDGQPKTIFVDTSSGRSSGSTTAMTNHSYPQHELPMMLRAPRSKVVARVPSWLGGGSVFMFMS</sequence>
<protein>
    <submittedName>
        <fullName evidence="2">Uncharacterized protein</fullName>
    </submittedName>
</protein>
<dbReference type="Proteomes" id="UP000218334">
    <property type="component" value="Unassembled WGS sequence"/>
</dbReference>
<accession>A0A2H3AZL9</accession>
<evidence type="ECO:0000313" key="2">
    <source>
        <dbReference type="EMBL" id="PBK59208.1"/>
    </source>
</evidence>
<name>A0A2H3AZL9_9AGAR</name>
<keyword evidence="3" id="KW-1185">Reference proteome</keyword>
<proteinExistence type="predicted"/>
<evidence type="ECO:0000313" key="3">
    <source>
        <dbReference type="Proteomes" id="UP000218334"/>
    </source>
</evidence>